<keyword evidence="7" id="KW-1185">Reference proteome</keyword>
<dbReference type="Gene3D" id="3.40.50.1820">
    <property type="entry name" value="alpha/beta hydrolase"/>
    <property type="match status" value="1"/>
</dbReference>
<dbReference type="SUPFAM" id="SSF53474">
    <property type="entry name" value="alpha/beta-Hydrolases"/>
    <property type="match status" value="1"/>
</dbReference>
<evidence type="ECO:0000256" key="1">
    <source>
        <dbReference type="ARBA" id="ARBA00010515"/>
    </source>
</evidence>
<keyword evidence="2" id="KW-0378">Hydrolase</keyword>
<evidence type="ECO:0000256" key="3">
    <source>
        <dbReference type="PROSITE-ProRule" id="PRU10038"/>
    </source>
</evidence>
<dbReference type="InterPro" id="IPR013094">
    <property type="entry name" value="AB_hydrolase_3"/>
</dbReference>
<gene>
    <name evidence="6" type="primary">BQ5605_C005g03673</name>
    <name evidence="6" type="ORF">BQ5605_C005G03673</name>
</gene>
<evidence type="ECO:0000259" key="5">
    <source>
        <dbReference type="Pfam" id="PF07859"/>
    </source>
</evidence>
<accession>A0A2X0P733</accession>
<dbReference type="Proteomes" id="UP000249464">
    <property type="component" value="Unassembled WGS sequence"/>
</dbReference>
<dbReference type="AlphaFoldDB" id="A0A2X0P733"/>
<sequence length="497" mass="55185">MSIHPLAHGVSPVALSKHAKQPLRVMTPFSLATPAFPALDRRIAPYSKWLLPYRALRLLWVVLLIPIHVLLCILVGLGCPLESVVPTGLYPVTHKYSWTLLQSIFYPILKRLIWSITDVGGAPRFSDDEARTIPRWTVWLLRVVYPGSEYVVVHVEDAEPSNEGALGLNVELVDASTSIYYRGEAYDPSGVILPSSVPLFWFEQPRQEQKSHIAGRRAGPRERVVLYFVGGGYSYGSPIEGNRCYTIAQRTGLRVVGANYRKAVRPETAFPAALQDAITAYKHLLDLGFRDIVLAGDSAGGGLAITLLLYFCKTLVRSPSHPASFILPTGMFLYSPWVDLTLRNHRKLHTRLADDILSQGQISNAATSYLVNTVEKGKSEDPNSVYNLGARHPFVSPALPSSLPTLEYIGKAYAHRPELRILIFSGQSNGLSSGAECLTPEIHALVWLLRKVKHGIKLTVVEEKNEVHCYPLMPLWLSPAAERALQMVEAFLLDKAW</sequence>
<dbReference type="STRING" id="796604.A0A2X0P733"/>
<evidence type="ECO:0000313" key="6">
    <source>
        <dbReference type="EMBL" id="SGY77576.1"/>
    </source>
</evidence>
<dbReference type="GO" id="GO:0016787">
    <property type="term" value="F:hydrolase activity"/>
    <property type="evidence" value="ECO:0007669"/>
    <property type="project" value="UniProtKB-KW"/>
</dbReference>
<dbReference type="PROSITE" id="PS01174">
    <property type="entry name" value="LIPASE_GDXG_SER"/>
    <property type="match status" value="1"/>
</dbReference>
<keyword evidence="4" id="KW-0812">Transmembrane</keyword>
<dbReference type="Pfam" id="PF07859">
    <property type="entry name" value="Abhydrolase_3"/>
    <property type="match status" value="1"/>
</dbReference>
<evidence type="ECO:0000256" key="2">
    <source>
        <dbReference type="ARBA" id="ARBA00022801"/>
    </source>
</evidence>
<dbReference type="EMBL" id="FQNC01000047">
    <property type="protein sequence ID" value="SGY77576.1"/>
    <property type="molecule type" value="Genomic_DNA"/>
</dbReference>
<dbReference type="InterPro" id="IPR029058">
    <property type="entry name" value="AB_hydrolase_fold"/>
</dbReference>
<feature type="active site" evidence="3">
    <location>
        <position position="298"/>
    </location>
</feature>
<name>A0A2X0P733_9BASI</name>
<evidence type="ECO:0000256" key="4">
    <source>
        <dbReference type="SAM" id="Phobius"/>
    </source>
</evidence>
<keyword evidence="4" id="KW-0472">Membrane</keyword>
<proteinExistence type="inferred from homology"/>
<dbReference type="PANTHER" id="PTHR48081">
    <property type="entry name" value="AB HYDROLASE SUPERFAMILY PROTEIN C4A8.06C"/>
    <property type="match status" value="1"/>
</dbReference>
<dbReference type="PANTHER" id="PTHR48081:SF8">
    <property type="entry name" value="ALPHA_BETA HYDROLASE FOLD-3 DOMAIN-CONTAINING PROTEIN-RELATED"/>
    <property type="match status" value="1"/>
</dbReference>
<keyword evidence="4" id="KW-1133">Transmembrane helix</keyword>
<feature type="transmembrane region" description="Helical" evidence="4">
    <location>
        <begin position="58"/>
        <end position="76"/>
    </location>
</feature>
<evidence type="ECO:0000313" key="7">
    <source>
        <dbReference type="Proteomes" id="UP000249464"/>
    </source>
</evidence>
<dbReference type="InterPro" id="IPR033140">
    <property type="entry name" value="Lipase_GDXG_put_SER_AS"/>
</dbReference>
<feature type="domain" description="Alpha/beta hydrolase fold-3" evidence="5">
    <location>
        <begin position="225"/>
        <end position="372"/>
    </location>
</feature>
<organism evidence="6 7">
    <name type="scientific">Microbotryum silenes-dioicae</name>
    <dbReference type="NCBI Taxonomy" id="796604"/>
    <lineage>
        <taxon>Eukaryota</taxon>
        <taxon>Fungi</taxon>
        <taxon>Dikarya</taxon>
        <taxon>Basidiomycota</taxon>
        <taxon>Pucciniomycotina</taxon>
        <taxon>Microbotryomycetes</taxon>
        <taxon>Microbotryales</taxon>
        <taxon>Microbotryaceae</taxon>
        <taxon>Microbotryum</taxon>
    </lineage>
</organism>
<reference evidence="6 7" key="1">
    <citation type="submission" date="2016-11" db="EMBL/GenBank/DDBJ databases">
        <authorList>
            <person name="Jaros S."/>
            <person name="Januszkiewicz K."/>
            <person name="Wedrychowicz H."/>
        </authorList>
    </citation>
    <scope>NUCLEOTIDE SEQUENCE [LARGE SCALE GENOMIC DNA]</scope>
</reference>
<protein>
    <submittedName>
        <fullName evidence="6">BQ5605_C005g03673 protein</fullName>
    </submittedName>
</protein>
<comment type="similarity">
    <text evidence="1">Belongs to the 'GDXG' lipolytic enzyme family.</text>
</comment>
<dbReference type="InterPro" id="IPR050300">
    <property type="entry name" value="GDXG_lipolytic_enzyme"/>
</dbReference>